<dbReference type="EMBL" id="LBSX01000001">
    <property type="protein sequence ID" value="KKQ28172.1"/>
    <property type="molecule type" value="Genomic_DNA"/>
</dbReference>
<evidence type="ECO:0000313" key="3">
    <source>
        <dbReference type="Proteomes" id="UP000034849"/>
    </source>
</evidence>
<accession>A0A0G0GDX4</accession>
<evidence type="ECO:0000256" key="1">
    <source>
        <dbReference type="SAM" id="MobiDB-lite"/>
    </source>
</evidence>
<comment type="caution">
    <text evidence="2">The sequence shown here is derived from an EMBL/GenBank/DDBJ whole genome shotgun (WGS) entry which is preliminary data.</text>
</comment>
<feature type="compositionally biased region" description="Basic and acidic residues" evidence="1">
    <location>
        <begin position="1"/>
        <end position="14"/>
    </location>
</feature>
<protein>
    <submittedName>
        <fullName evidence="2">Uncharacterized protein</fullName>
    </submittedName>
</protein>
<gene>
    <name evidence="2" type="ORF">US42_C0001G0023</name>
</gene>
<proteinExistence type="predicted"/>
<name>A0A0G0GDX4_9BACT</name>
<dbReference type="AlphaFoldDB" id="A0A0G0GDX4"/>
<feature type="region of interest" description="Disordered" evidence="1">
    <location>
        <begin position="1"/>
        <end position="61"/>
    </location>
</feature>
<reference evidence="2 3" key="1">
    <citation type="journal article" date="2015" name="Nature">
        <title>rRNA introns, odd ribosomes, and small enigmatic genomes across a large radiation of phyla.</title>
        <authorList>
            <person name="Brown C.T."/>
            <person name="Hug L.A."/>
            <person name="Thomas B.C."/>
            <person name="Sharon I."/>
            <person name="Castelle C.J."/>
            <person name="Singh A."/>
            <person name="Wilkins M.J."/>
            <person name="Williams K.H."/>
            <person name="Banfield J.F."/>
        </authorList>
    </citation>
    <scope>NUCLEOTIDE SEQUENCE [LARGE SCALE GENOMIC DNA]</scope>
</reference>
<sequence length="135" mass="15296">MQRLQHQADRDQRQRGTIQGHFRPRTGQLAVGEEERRLVGRSRPGRAPGLHHLPGWTARTRPQCPEVLPGHHRDPAGRLRHLALIPTATSHLSRPLPRRRQTLRGLTGTTQHQGSLSTPVVHTRGKRLIQSFIND</sequence>
<evidence type="ECO:0000313" key="2">
    <source>
        <dbReference type="EMBL" id="KKQ28172.1"/>
    </source>
</evidence>
<dbReference type="Proteomes" id="UP000034849">
    <property type="component" value="Unassembled WGS sequence"/>
</dbReference>
<organism evidence="2 3">
    <name type="scientific">Candidatus Magasanikbacteria bacterium GW2011_GWC2_37_14</name>
    <dbReference type="NCBI Taxonomy" id="1619046"/>
    <lineage>
        <taxon>Bacteria</taxon>
        <taxon>Candidatus Magasanikiibacteriota</taxon>
    </lineage>
</organism>